<dbReference type="Gene3D" id="3.40.50.620">
    <property type="entry name" value="HUPs"/>
    <property type="match status" value="1"/>
</dbReference>
<dbReference type="Proteomes" id="UP000198531">
    <property type="component" value="Unassembled WGS sequence"/>
</dbReference>
<dbReference type="PANTHER" id="PTHR46268:SF6">
    <property type="entry name" value="UNIVERSAL STRESS PROTEIN UP12"/>
    <property type="match status" value="1"/>
</dbReference>
<dbReference type="PRINTS" id="PR01438">
    <property type="entry name" value="UNVRSLSTRESS"/>
</dbReference>
<dbReference type="PANTHER" id="PTHR46268">
    <property type="entry name" value="STRESS RESPONSE PROTEIN NHAX"/>
    <property type="match status" value="1"/>
</dbReference>
<evidence type="ECO:0000313" key="3">
    <source>
        <dbReference type="EMBL" id="SFR65757.1"/>
    </source>
</evidence>
<sequence length="139" mass="15007">MYDDILIPTDGSRGAEAALEHAIDIATRWEATLHALYVVDFRVARSGPLREALRDEGREALRDVEVTGTQAGLSVVTEIAEGNPHEEILEYVSERGIDVLVVGSHGRSGIDRLVVGSVAERVVRLSPVPVLTVPAGDRD</sequence>
<dbReference type="AlphaFoldDB" id="A0A1I6IG35"/>
<dbReference type="Pfam" id="PF00582">
    <property type="entry name" value="Usp"/>
    <property type="match status" value="1"/>
</dbReference>
<dbReference type="OrthoDB" id="105697at2157"/>
<protein>
    <submittedName>
        <fullName evidence="3">Nucleotide-binding universal stress protein, UspA family</fullName>
    </submittedName>
</protein>
<name>A0A1I6IG35_9EURY</name>
<dbReference type="InterPro" id="IPR014729">
    <property type="entry name" value="Rossmann-like_a/b/a_fold"/>
</dbReference>
<organism evidence="3 4">
    <name type="scientific">Halogeometricum rufum</name>
    <dbReference type="NCBI Taxonomy" id="553469"/>
    <lineage>
        <taxon>Archaea</taxon>
        <taxon>Methanobacteriati</taxon>
        <taxon>Methanobacteriota</taxon>
        <taxon>Stenosarchaea group</taxon>
        <taxon>Halobacteria</taxon>
        <taxon>Halobacteriales</taxon>
        <taxon>Haloferacaceae</taxon>
        <taxon>Halogeometricum</taxon>
    </lineage>
</organism>
<dbReference type="CDD" id="cd00293">
    <property type="entry name" value="USP-like"/>
    <property type="match status" value="1"/>
</dbReference>
<comment type="similarity">
    <text evidence="1">Belongs to the universal stress protein A family.</text>
</comment>
<gene>
    <name evidence="3" type="ORF">SAMN04487947_3193</name>
</gene>
<accession>A0A1I6IG35</accession>
<dbReference type="InterPro" id="IPR006016">
    <property type="entry name" value="UspA"/>
</dbReference>
<proteinExistence type="inferred from homology"/>
<evidence type="ECO:0000259" key="2">
    <source>
        <dbReference type="Pfam" id="PF00582"/>
    </source>
</evidence>
<dbReference type="RefSeq" id="WP_089809437.1">
    <property type="nucleotide sequence ID" value="NZ_FOYT01000003.1"/>
</dbReference>
<evidence type="ECO:0000313" key="4">
    <source>
        <dbReference type="Proteomes" id="UP000198531"/>
    </source>
</evidence>
<reference evidence="4" key="1">
    <citation type="submission" date="2016-10" db="EMBL/GenBank/DDBJ databases">
        <authorList>
            <person name="Varghese N."/>
            <person name="Submissions S."/>
        </authorList>
    </citation>
    <scope>NUCLEOTIDE SEQUENCE [LARGE SCALE GENOMIC DNA]</scope>
    <source>
        <strain evidence="4">CGMCC 1.7736</strain>
    </source>
</reference>
<keyword evidence="4" id="KW-1185">Reference proteome</keyword>
<feature type="domain" description="UspA" evidence="2">
    <location>
        <begin position="1"/>
        <end position="134"/>
    </location>
</feature>
<evidence type="ECO:0000256" key="1">
    <source>
        <dbReference type="ARBA" id="ARBA00008791"/>
    </source>
</evidence>
<dbReference type="InterPro" id="IPR006015">
    <property type="entry name" value="Universal_stress_UspA"/>
</dbReference>
<dbReference type="EMBL" id="FOYT01000003">
    <property type="protein sequence ID" value="SFR65757.1"/>
    <property type="molecule type" value="Genomic_DNA"/>
</dbReference>
<dbReference type="SUPFAM" id="SSF52402">
    <property type="entry name" value="Adenine nucleotide alpha hydrolases-like"/>
    <property type="match status" value="1"/>
</dbReference>